<dbReference type="CDD" id="cd00165">
    <property type="entry name" value="S4"/>
    <property type="match status" value="1"/>
</dbReference>
<evidence type="ECO:0000256" key="4">
    <source>
        <dbReference type="PROSITE-ProRule" id="PRU00182"/>
    </source>
</evidence>
<dbReference type="Pfam" id="PF00849">
    <property type="entry name" value="PseudoU_synth_2"/>
    <property type="match status" value="1"/>
</dbReference>
<comment type="caution">
    <text evidence="7">The sequence shown here is derived from an EMBL/GenBank/DDBJ whole genome shotgun (WGS) entry which is preliminary data.</text>
</comment>
<proteinExistence type="inferred from homology"/>
<dbReference type="SMART" id="SM00363">
    <property type="entry name" value="S4"/>
    <property type="match status" value="1"/>
</dbReference>
<dbReference type="InterPro" id="IPR020103">
    <property type="entry name" value="PsdUridine_synth_cat_dom_sf"/>
</dbReference>
<dbReference type="InterPro" id="IPR000748">
    <property type="entry name" value="PsdUridine_synth_RsuA/RluB/E/F"/>
</dbReference>
<dbReference type="eggNOG" id="COG1187">
    <property type="taxonomic scope" value="Bacteria"/>
</dbReference>
<gene>
    <name evidence="7" type="ORF">CTER_4555</name>
</gene>
<sequence>MKQKQRLDKVLSNFGFGSRTEIKSAVKNGLVTVDGTVVKDSGLHVDPAESTVLMNGVKLQYRKYIYLMMNKPRGVISATTDTRQKTVFDILPEEYKCFDLFPAGRLDIDTEGLVLMTNDGQLAHEILSPKKHVTKQYYAHVQGRVEQADMEAFERGVTLDDGYKTLPASLEILRSDEISEVRLSIVEGKFHQVKRMFEAVGKKVIYLKRLSMGKLMLDENLGLGECRELTEEDVELLRTSVQKH</sequence>
<evidence type="ECO:0000313" key="7">
    <source>
        <dbReference type="EMBL" id="EMS69678.1"/>
    </source>
</evidence>
<dbReference type="PROSITE" id="PS01149">
    <property type="entry name" value="PSI_RSU"/>
    <property type="match status" value="1"/>
</dbReference>
<dbReference type="GO" id="GO:0000455">
    <property type="term" value="P:enzyme-directed rRNA pseudouridine synthesis"/>
    <property type="evidence" value="ECO:0007669"/>
    <property type="project" value="UniProtKB-ARBA"/>
</dbReference>
<dbReference type="InterPro" id="IPR006145">
    <property type="entry name" value="PsdUridine_synth_RsuA/RluA"/>
</dbReference>
<dbReference type="STRING" id="1195236.CTER_4555"/>
<protein>
    <recommendedName>
        <fullName evidence="5">Pseudouridine synthase</fullName>
        <ecNumber evidence="5">5.4.99.-</ecNumber>
    </recommendedName>
</protein>
<dbReference type="InterPro" id="IPR018496">
    <property type="entry name" value="PsdUridine_synth_RsuA/RluB_CS"/>
</dbReference>
<dbReference type="GO" id="GO:0003723">
    <property type="term" value="F:RNA binding"/>
    <property type="evidence" value="ECO:0007669"/>
    <property type="project" value="UniProtKB-KW"/>
</dbReference>
<dbReference type="GO" id="GO:0120159">
    <property type="term" value="F:rRNA pseudouridine synthase activity"/>
    <property type="evidence" value="ECO:0007669"/>
    <property type="project" value="UniProtKB-ARBA"/>
</dbReference>
<accession>S0FMF9</accession>
<dbReference type="InterPro" id="IPR042092">
    <property type="entry name" value="PsdUridine_s_RsuA/RluB/E/F_cat"/>
</dbReference>
<dbReference type="PANTHER" id="PTHR47683:SF4">
    <property type="entry name" value="PSEUDOURIDINE SYNTHASE"/>
    <property type="match status" value="1"/>
</dbReference>
<keyword evidence="3 5" id="KW-0413">Isomerase</keyword>
<dbReference type="EC" id="5.4.99.-" evidence="5"/>
<feature type="domain" description="RNA-binding S4" evidence="6">
    <location>
        <begin position="5"/>
        <end position="63"/>
    </location>
</feature>
<organism evidence="7 8">
    <name type="scientific">Ruminiclostridium cellobioparum subsp. termitidis CT1112</name>
    <dbReference type="NCBI Taxonomy" id="1195236"/>
    <lineage>
        <taxon>Bacteria</taxon>
        <taxon>Bacillati</taxon>
        <taxon>Bacillota</taxon>
        <taxon>Clostridia</taxon>
        <taxon>Eubacteriales</taxon>
        <taxon>Oscillospiraceae</taxon>
        <taxon>Ruminiclostridium</taxon>
    </lineage>
</organism>
<dbReference type="Gene3D" id="3.30.70.1560">
    <property type="entry name" value="Alpha-L RNA-binding motif"/>
    <property type="match status" value="1"/>
</dbReference>
<dbReference type="PANTHER" id="PTHR47683">
    <property type="entry name" value="PSEUDOURIDINE SYNTHASE FAMILY PROTEIN-RELATED"/>
    <property type="match status" value="1"/>
</dbReference>
<dbReference type="Gene3D" id="3.30.70.580">
    <property type="entry name" value="Pseudouridine synthase I, catalytic domain, N-terminal subdomain"/>
    <property type="match status" value="1"/>
</dbReference>
<dbReference type="GO" id="GO:0005829">
    <property type="term" value="C:cytosol"/>
    <property type="evidence" value="ECO:0007669"/>
    <property type="project" value="UniProtKB-ARBA"/>
</dbReference>
<dbReference type="EMBL" id="AORV01000065">
    <property type="protein sequence ID" value="EMS69678.1"/>
    <property type="molecule type" value="Genomic_DNA"/>
</dbReference>
<evidence type="ECO:0000259" key="6">
    <source>
        <dbReference type="SMART" id="SM00363"/>
    </source>
</evidence>
<dbReference type="RefSeq" id="WP_004629961.1">
    <property type="nucleotide sequence ID" value="NZ_AORV01000065.1"/>
</dbReference>
<dbReference type="PROSITE" id="PS50889">
    <property type="entry name" value="S4"/>
    <property type="match status" value="1"/>
</dbReference>
<evidence type="ECO:0000256" key="2">
    <source>
        <dbReference type="ARBA" id="ARBA00022884"/>
    </source>
</evidence>
<dbReference type="Gene3D" id="3.10.290.10">
    <property type="entry name" value="RNA-binding S4 domain"/>
    <property type="match status" value="1"/>
</dbReference>
<dbReference type="SUPFAM" id="SSF55174">
    <property type="entry name" value="Alpha-L RNA-binding motif"/>
    <property type="match status" value="1"/>
</dbReference>
<keyword evidence="2 4" id="KW-0694">RNA-binding</keyword>
<dbReference type="Pfam" id="PF01479">
    <property type="entry name" value="S4"/>
    <property type="match status" value="1"/>
</dbReference>
<evidence type="ECO:0000256" key="3">
    <source>
        <dbReference type="ARBA" id="ARBA00023235"/>
    </source>
</evidence>
<dbReference type="NCBIfam" id="TIGR00093">
    <property type="entry name" value="pseudouridine synthase"/>
    <property type="match status" value="1"/>
</dbReference>
<dbReference type="CDD" id="cd02553">
    <property type="entry name" value="PseudoU_synth_RsuA"/>
    <property type="match status" value="1"/>
</dbReference>
<dbReference type="Proteomes" id="UP000014155">
    <property type="component" value="Unassembled WGS sequence"/>
</dbReference>
<dbReference type="InterPro" id="IPR020094">
    <property type="entry name" value="TruA/RsuA/RluB/E/F_N"/>
</dbReference>
<evidence type="ECO:0000256" key="1">
    <source>
        <dbReference type="ARBA" id="ARBA00008348"/>
    </source>
</evidence>
<dbReference type="InterPro" id="IPR002942">
    <property type="entry name" value="S4_RNA-bd"/>
</dbReference>
<dbReference type="AlphaFoldDB" id="S0FMF9"/>
<evidence type="ECO:0000256" key="5">
    <source>
        <dbReference type="RuleBase" id="RU003887"/>
    </source>
</evidence>
<dbReference type="FunFam" id="3.30.70.1560:FF:000001">
    <property type="entry name" value="Pseudouridine synthase"/>
    <property type="match status" value="1"/>
</dbReference>
<keyword evidence="8" id="KW-1185">Reference proteome</keyword>
<dbReference type="PATRIC" id="fig|1195236.3.peg.4737"/>
<dbReference type="InterPro" id="IPR036986">
    <property type="entry name" value="S4_RNA-bd_sf"/>
</dbReference>
<evidence type="ECO:0000313" key="8">
    <source>
        <dbReference type="Proteomes" id="UP000014155"/>
    </source>
</evidence>
<comment type="similarity">
    <text evidence="1 5">Belongs to the pseudouridine synthase RsuA family.</text>
</comment>
<dbReference type="SUPFAM" id="SSF55120">
    <property type="entry name" value="Pseudouridine synthase"/>
    <property type="match status" value="1"/>
</dbReference>
<dbReference type="InterPro" id="IPR050343">
    <property type="entry name" value="RsuA_PseudoU_synthase"/>
</dbReference>
<reference evidence="7 8" key="1">
    <citation type="journal article" date="2013" name="Genome Announc.">
        <title>Draft Genome Sequence of the Cellulolytic, Mesophilic, Anaerobic Bacterium Clostridium termitidis Strain CT1112 (DSM 5398).</title>
        <authorList>
            <person name="Lal S."/>
            <person name="Ramachandran U."/>
            <person name="Zhang X."/>
            <person name="Munir R."/>
            <person name="Sparling R."/>
            <person name="Levin D.B."/>
        </authorList>
    </citation>
    <scope>NUCLEOTIDE SEQUENCE [LARGE SCALE GENOMIC DNA]</scope>
    <source>
        <strain evidence="7 8">CT1112</strain>
    </source>
</reference>
<name>S0FMF9_RUMCE</name>